<feature type="transmembrane region" description="Helical" evidence="1">
    <location>
        <begin position="81"/>
        <end position="99"/>
    </location>
</feature>
<feature type="transmembrane region" description="Helical" evidence="1">
    <location>
        <begin position="196"/>
        <end position="217"/>
    </location>
</feature>
<dbReference type="SUPFAM" id="SSF48317">
    <property type="entry name" value="Acid phosphatase/Vanadium-dependent haloperoxidase"/>
    <property type="match status" value="1"/>
</dbReference>
<evidence type="ECO:0000256" key="1">
    <source>
        <dbReference type="SAM" id="Phobius"/>
    </source>
</evidence>
<reference evidence="3" key="1">
    <citation type="journal article" date="2021" name="PeerJ">
        <title>Extensive microbial diversity within the chicken gut microbiome revealed by metagenomics and culture.</title>
        <authorList>
            <person name="Gilroy R."/>
            <person name="Ravi A."/>
            <person name="Getino M."/>
            <person name="Pursley I."/>
            <person name="Horton D.L."/>
            <person name="Alikhan N.F."/>
            <person name="Baker D."/>
            <person name="Gharbi K."/>
            <person name="Hall N."/>
            <person name="Watson M."/>
            <person name="Adriaenssens E.M."/>
            <person name="Foster-Nyarko E."/>
            <person name="Jarju S."/>
            <person name="Secka A."/>
            <person name="Antonio M."/>
            <person name="Oren A."/>
            <person name="Chaudhuri R.R."/>
            <person name="La Ragione R."/>
            <person name="Hildebrand F."/>
            <person name="Pallen M.J."/>
        </authorList>
    </citation>
    <scope>NUCLEOTIDE SEQUENCE</scope>
    <source>
        <strain evidence="3">ChiGjej4B4-7305</strain>
    </source>
</reference>
<gene>
    <name evidence="3" type="ORF">H9815_02850</name>
</gene>
<accession>A0A9D2EC83</accession>
<dbReference type="Gene3D" id="1.20.144.10">
    <property type="entry name" value="Phosphatidic acid phosphatase type 2/haloperoxidase"/>
    <property type="match status" value="1"/>
</dbReference>
<name>A0A9D2EC83_9MICO</name>
<keyword evidence="1" id="KW-1133">Transmembrane helix</keyword>
<reference evidence="3" key="2">
    <citation type="submission" date="2021-04" db="EMBL/GenBank/DDBJ databases">
        <authorList>
            <person name="Gilroy R."/>
        </authorList>
    </citation>
    <scope>NUCLEOTIDE SEQUENCE</scope>
    <source>
        <strain evidence="3">ChiGjej4B4-7305</strain>
    </source>
</reference>
<dbReference type="AlphaFoldDB" id="A0A9D2EC83"/>
<organism evidence="3 4">
    <name type="scientific">Candidatus Ruania gallistercoris</name>
    <dbReference type="NCBI Taxonomy" id="2838746"/>
    <lineage>
        <taxon>Bacteria</taxon>
        <taxon>Bacillati</taxon>
        <taxon>Actinomycetota</taxon>
        <taxon>Actinomycetes</taxon>
        <taxon>Micrococcales</taxon>
        <taxon>Ruaniaceae</taxon>
        <taxon>Ruania</taxon>
    </lineage>
</organism>
<dbReference type="Pfam" id="PF01569">
    <property type="entry name" value="PAP2"/>
    <property type="match status" value="1"/>
</dbReference>
<dbReference type="Proteomes" id="UP000824037">
    <property type="component" value="Unassembled WGS sequence"/>
</dbReference>
<feature type="transmembrane region" description="Helical" evidence="1">
    <location>
        <begin position="106"/>
        <end position="123"/>
    </location>
</feature>
<proteinExistence type="predicted"/>
<keyword evidence="1" id="KW-0812">Transmembrane</keyword>
<feature type="transmembrane region" description="Helical" evidence="1">
    <location>
        <begin position="169"/>
        <end position="190"/>
    </location>
</feature>
<feature type="transmembrane region" description="Helical" evidence="1">
    <location>
        <begin position="143"/>
        <end position="162"/>
    </location>
</feature>
<evidence type="ECO:0000259" key="2">
    <source>
        <dbReference type="SMART" id="SM00014"/>
    </source>
</evidence>
<dbReference type="EMBL" id="DXBY01000050">
    <property type="protein sequence ID" value="HIZ34692.1"/>
    <property type="molecule type" value="Genomic_DNA"/>
</dbReference>
<keyword evidence="1" id="KW-0472">Membrane</keyword>
<feature type="transmembrane region" description="Helical" evidence="1">
    <location>
        <begin position="25"/>
        <end position="46"/>
    </location>
</feature>
<sequence>MTTVLPTRASAASPSPERHTSWAQVAVRLCAALVCAALVLVLHQVFVASGQGQYWDETGAASAAGDHGLLAHAGAVLLDQITVPVLLGSLIVAVLVALVRRRASAAIGAVVLMAAANLTTQTLKHALLDRPDLGVTYDLANSFPSGHTTAAATVAAVLVLVTAPRWRPLVLVAGGGCAVLCGWATLTSGWHRPSDVLAAFAVVGAWYFLVRAALLWISPDPARRR</sequence>
<dbReference type="InterPro" id="IPR000326">
    <property type="entry name" value="PAP2/HPO"/>
</dbReference>
<dbReference type="SMART" id="SM00014">
    <property type="entry name" value="acidPPc"/>
    <property type="match status" value="1"/>
</dbReference>
<evidence type="ECO:0000313" key="3">
    <source>
        <dbReference type="EMBL" id="HIZ34692.1"/>
    </source>
</evidence>
<dbReference type="InterPro" id="IPR036938">
    <property type="entry name" value="PAP2/HPO_sf"/>
</dbReference>
<feature type="domain" description="Phosphatidic acid phosphatase type 2/haloperoxidase" evidence="2">
    <location>
        <begin position="106"/>
        <end position="211"/>
    </location>
</feature>
<evidence type="ECO:0000313" key="4">
    <source>
        <dbReference type="Proteomes" id="UP000824037"/>
    </source>
</evidence>
<protein>
    <submittedName>
        <fullName evidence="3">Phosphatase PAP2 family protein</fullName>
    </submittedName>
</protein>
<comment type="caution">
    <text evidence="3">The sequence shown here is derived from an EMBL/GenBank/DDBJ whole genome shotgun (WGS) entry which is preliminary data.</text>
</comment>